<keyword evidence="14" id="KW-1185">Reference proteome</keyword>
<dbReference type="RefSeq" id="WP_006878892.1">
    <property type="nucleotide sequence ID" value="NZ_AEVS01000049.1"/>
</dbReference>
<dbReference type="GO" id="GO:0015288">
    <property type="term" value="F:porin activity"/>
    <property type="evidence" value="ECO:0007669"/>
    <property type="project" value="UniProtKB-KW"/>
</dbReference>
<keyword evidence="7" id="KW-0626">Porin</keyword>
<dbReference type="PROSITE" id="PS51123">
    <property type="entry name" value="OMPA_2"/>
    <property type="match status" value="1"/>
</dbReference>
<dbReference type="OrthoDB" id="9805832at2"/>
<keyword evidence="8 10" id="KW-0472">Membrane</keyword>
<dbReference type="SUPFAM" id="SSF103088">
    <property type="entry name" value="OmpA-like"/>
    <property type="match status" value="1"/>
</dbReference>
<feature type="chain" id="PRO_5003226976" evidence="11">
    <location>
        <begin position="23"/>
        <end position="323"/>
    </location>
</feature>
<dbReference type="GO" id="GO:0009279">
    <property type="term" value="C:cell outer membrane"/>
    <property type="evidence" value="ECO:0007669"/>
    <property type="project" value="UniProtKB-SubCell"/>
</dbReference>
<evidence type="ECO:0000256" key="7">
    <source>
        <dbReference type="ARBA" id="ARBA00023114"/>
    </source>
</evidence>
<evidence type="ECO:0000313" key="13">
    <source>
        <dbReference type="EMBL" id="EGA66140.1"/>
    </source>
</evidence>
<evidence type="ECO:0000259" key="12">
    <source>
        <dbReference type="PROSITE" id="PS51123"/>
    </source>
</evidence>
<reference evidence="13 14" key="1">
    <citation type="journal article" date="2012" name="Int. J. Syst. Evol. Microbiol.">
        <title>Vibrio caribbeanicus sp. nov., isolated from the marine sponge Scleritoderma cyanea.</title>
        <authorList>
            <person name="Hoffmann M."/>
            <person name="Monday S.R."/>
            <person name="Allard M.W."/>
            <person name="Strain E.A."/>
            <person name="Whittaker P."/>
            <person name="Naum M."/>
            <person name="McCarthy P.J."/>
            <person name="Lopez J.V."/>
            <person name="Fischer M."/>
            <person name="Brown E.W."/>
        </authorList>
    </citation>
    <scope>NUCLEOTIDE SEQUENCE [LARGE SCALE GENOMIC DNA]</scope>
    <source>
        <strain evidence="13 14">LMG 20546</strain>
    </source>
</reference>
<evidence type="ECO:0000256" key="2">
    <source>
        <dbReference type="ARBA" id="ARBA00022448"/>
    </source>
</evidence>
<dbReference type="eggNOG" id="COG2885">
    <property type="taxonomic scope" value="Bacteria"/>
</dbReference>
<proteinExistence type="predicted"/>
<name>E8LSU7_9VIBR</name>
<gene>
    <name evidence="13" type="ORF">VIBR0546_00205</name>
</gene>
<dbReference type="Gene3D" id="2.40.160.20">
    <property type="match status" value="1"/>
</dbReference>
<evidence type="ECO:0000256" key="5">
    <source>
        <dbReference type="ARBA" id="ARBA00022729"/>
    </source>
</evidence>
<dbReference type="EMBL" id="AEVS01000049">
    <property type="protein sequence ID" value="EGA66140.1"/>
    <property type="molecule type" value="Genomic_DNA"/>
</dbReference>
<dbReference type="PANTHER" id="PTHR30329">
    <property type="entry name" value="STATOR ELEMENT OF FLAGELLAR MOTOR COMPLEX"/>
    <property type="match status" value="1"/>
</dbReference>
<evidence type="ECO:0000256" key="11">
    <source>
        <dbReference type="SAM" id="SignalP"/>
    </source>
</evidence>
<dbReference type="Proteomes" id="UP000004371">
    <property type="component" value="Unassembled WGS sequence"/>
</dbReference>
<dbReference type="InterPro" id="IPR006664">
    <property type="entry name" value="OMP_bac"/>
</dbReference>
<evidence type="ECO:0000256" key="4">
    <source>
        <dbReference type="ARBA" id="ARBA00022692"/>
    </source>
</evidence>
<dbReference type="GO" id="GO:0046930">
    <property type="term" value="C:pore complex"/>
    <property type="evidence" value="ECO:0007669"/>
    <property type="project" value="UniProtKB-KW"/>
</dbReference>
<evidence type="ECO:0000256" key="6">
    <source>
        <dbReference type="ARBA" id="ARBA00023065"/>
    </source>
</evidence>
<dbReference type="InterPro" id="IPR011250">
    <property type="entry name" value="OMP/PagP_B-barrel"/>
</dbReference>
<organism evidence="13 14">
    <name type="scientific">Vibrio brasiliensis LMG 20546</name>
    <dbReference type="NCBI Taxonomy" id="945543"/>
    <lineage>
        <taxon>Bacteria</taxon>
        <taxon>Pseudomonadati</taxon>
        <taxon>Pseudomonadota</taxon>
        <taxon>Gammaproteobacteria</taxon>
        <taxon>Vibrionales</taxon>
        <taxon>Vibrionaceae</taxon>
        <taxon>Vibrio</taxon>
        <taxon>Vibrio oreintalis group</taxon>
    </lineage>
</organism>
<dbReference type="SUPFAM" id="SSF56925">
    <property type="entry name" value="OMPA-like"/>
    <property type="match status" value="1"/>
</dbReference>
<evidence type="ECO:0000313" key="14">
    <source>
        <dbReference type="Proteomes" id="UP000004371"/>
    </source>
</evidence>
<dbReference type="Gene3D" id="3.30.1330.60">
    <property type="entry name" value="OmpA-like domain"/>
    <property type="match status" value="1"/>
</dbReference>
<feature type="domain" description="OmpA-like" evidence="12">
    <location>
        <begin position="198"/>
        <end position="317"/>
    </location>
</feature>
<evidence type="ECO:0000256" key="10">
    <source>
        <dbReference type="PROSITE-ProRule" id="PRU00473"/>
    </source>
</evidence>
<dbReference type="GO" id="GO:0006811">
    <property type="term" value="P:monoatomic ion transport"/>
    <property type="evidence" value="ECO:0007669"/>
    <property type="project" value="UniProtKB-KW"/>
</dbReference>
<evidence type="ECO:0000256" key="1">
    <source>
        <dbReference type="ARBA" id="ARBA00004571"/>
    </source>
</evidence>
<dbReference type="InterPro" id="IPR050330">
    <property type="entry name" value="Bact_OuterMem_StrucFunc"/>
</dbReference>
<sequence>MFNIRCGLFGFVLLVMATGSQADEKDYKLSPFLGHKEGYQLPTNEPKNSAPKGSMLGVFAGLELSRSYSWDIGFQQRNDLQTINDARTSVFESAVKYDYILQNNYSIYGRLGAAYWDMDVTNSHLKGVSPMAELGVSYWFPKNFRISGGYQYIDNIANYNSHMLLVSAAFTFGAVNRPIPGADEVINQYELEPVVAKTSTVLQKPTNAIYFDTDSYAIDGEWVVEKKAQRIICLLRKYPESKVDLIGHTDAEGTADYNQNLSEHRAQAVANWLMTKDIAQEQISLQGVGDTQPASSNLTPESRALNRRVEMELKGINDNEMCE</sequence>
<dbReference type="InterPro" id="IPR027385">
    <property type="entry name" value="Beta-barrel_OMP"/>
</dbReference>
<keyword evidence="9" id="KW-0998">Cell outer membrane</keyword>
<keyword evidence="6" id="KW-0406">Ion transport</keyword>
<dbReference type="Pfam" id="PF00691">
    <property type="entry name" value="OmpA"/>
    <property type="match status" value="1"/>
</dbReference>
<evidence type="ECO:0000256" key="8">
    <source>
        <dbReference type="ARBA" id="ARBA00023136"/>
    </source>
</evidence>
<accession>E8LSU7</accession>
<protein>
    <submittedName>
        <fullName evidence="13">OmpA/MotB domain-containing protein</fullName>
    </submittedName>
</protein>
<dbReference type="InterPro" id="IPR006665">
    <property type="entry name" value="OmpA-like"/>
</dbReference>
<dbReference type="PANTHER" id="PTHR30329:SF21">
    <property type="entry name" value="LIPOPROTEIN YIAD-RELATED"/>
    <property type="match status" value="1"/>
</dbReference>
<evidence type="ECO:0000256" key="3">
    <source>
        <dbReference type="ARBA" id="ARBA00022452"/>
    </source>
</evidence>
<evidence type="ECO:0000256" key="9">
    <source>
        <dbReference type="ARBA" id="ARBA00023237"/>
    </source>
</evidence>
<keyword evidence="5 11" id="KW-0732">Signal</keyword>
<dbReference type="Pfam" id="PF13505">
    <property type="entry name" value="OMP_b-brl"/>
    <property type="match status" value="1"/>
</dbReference>
<dbReference type="AlphaFoldDB" id="E8LSU7"/>
<comment type="caution">
    <text evidence="13">The sequence shown here is derived from an EMBL/GenBank/DDBJ whole genome shotgun (WGS) entry which is preliminary data.</text>
</comment>
<comment type="subcellular location">
    <subcellularLocation>
        <location evidence="1">Cell outer membrane</location>
        <topology evidence="1">Multi-pass membrane protein</topology>
    </subcellularLocation>
</comment>
<keyword evidence="3" id="KW-1134">Transmembrane beta strand</keyword>
<keyword evidence="4" id="KW-0812">Transmembrane</keyword>
<feature type="signal peptide" evidence="11">
    <location>
        <begin position="1"/>
        <end position="22"/>
    </location>
</feature>
<keyword evidence="2" id="KW-0813">Transport</keyword>
<dbReference type="STRING" id="945543.VIBR0546_00205"/>
<dbReference type="CDD" id="cd07185">
    <property type="entry name" value="OmpA_C-like"/>
    <property type="match status" value="1"/>
</dbReference>
<dbReference type="InterPro" id="IPR036737">
    <property type="entry name" value="OmpA-like_sf"/>
</dbReference>
<dbReference type="PRINTS" id="PR01021">
    <property type="entry name" value="OMPADOMAIN"/>
</dbReference>